<dbReference type="InterPro" id="IPR036291">
    <property type="entry name" value="NAD(P)-bd_dom_sf"/>
</dbReference>
<dbReference type="EC" id="1.-.-.-" evidence="2"/>
<dbReference type="PANTHER" id="PTHR43677:SF1">
    <property type="entry name" value="ACRYLYL-COA REDUCTASE ACUI-RELATED"/>
    <property type="match status" value="1"/>
</dbReference>
<name>A0AAW8AC48_KLEPN</name>
<dbReference type="InterPro" id="IPR051397">
    <property type="entry name" value="Zn-ADH-like_protein"/>
</dbReference>
<reference evidence="2" key="1">
    <citation type="submission" date="2023-07" db="EMBL/GenBank/DDBJ databases">
        <authorList>
            <person name="Peng Z."/>
        </authorList>
    </citation>
    <scope>NUCLEOTIDE SEQUENCE</scope>
    <source>
        <strain evidence="2">KP219</strain>
    </source>
</reference>
<protein>
    <submittedName>
        <fullName evidence="2">MDR family oxidoreductase</fullName>
        <ecNumber evidence="2">1.-.-.-</ecNumber>
    </submittedName>
</protein>
<dbReference type="EMBL" id="JAUUIA010000015">
    <property type="protein sequence ID" value="MDP0968838.1"/>
    <property type="molecule type" value="Genomic_DNA"/>
</dbReference>
<dbReference type="InterPro" id="IPR013149">
    <property type="entry name" value="ADH-like_C"/>
</dbReference>
<sequence>MDQIDNRTVATVKDIDLPALAEGDVRVAIDWSSLNYKDALAITGKGKIIRQFPMVPGIDFAGQVKESRDPRFVPGQAVILTGWGVGENHWGGLATEACVKGDWLVALPETLSARQAMIIGTAGFTAMLCVDALVSAGVTPDSGDILVTGASGGVGSTAVVLLKALGYRVTAVSGRESTHDYLRQLGADTILPRSDFAETRPLEKQLWAGAVDTVGGPVLAKVLAQTQYRGCVAACGLAGGFDLPTTVMPFILRNVRLQGVDSVMVPTAERDAVWQRLAQLLPESYYQQAATEITLEQAPAYAADFLSNNIHGRTLVNIGQ</sequence>
<gene>
    <name evidence="2" type="ORF">Q6294_17570</name>
</gene>
<dbReference type="PANTHER" id="PTHR43677">
    <property type="entry name" value="SHORT-CHAIN DEHYDROGENASE/REDUCTASE"/>
    <property type="match status" value="1"/>
</dbReference>
<dbReference type="InterPro" id="IPR013154">
    <property type="entry name" value="ADH-like_N"/>
</dbReference>
<dbReference type="SMART" id="SM00829">
    <property type="entry name" value="PKS_ER"/>
    <property type="match status" value="1"/>
</dbReference>
<dbReference type="Gene3D" id="3.90.180.10">
    <property type="entry name" value="Medium-chain alcohol dehydrogenases, catalytic domain"/>
    <property type="match status" value="1"/>
</dbReference>
<dbReference type="AlphaFoldDB" id="A0AAW8AC48"/>
<evidence type="ECO:0000259" key="1">
    <source>
        <dbReference type="SMART" id="SM00829"/>
    </source>
</evidence>
<dbReference type="Pfam" id="PF08240">
    <property type="entry name" value="ADH_N"/>
    <property type="match status" value="1"/>
</dbReference>
<dbReference type="GO" id="GO:0043957">
    <property type="term" value="F:acryloyl-CoA reductase (NADPH) activity"/>
    <property type="evidence" value="ECO:0007669"/>
    <property type="project" value="TreeGrafter"/>
</dbReference>
<dbReference type="Pfam" id="PF00107">
    <property type="entry name" value="ADH_zinc_N"/>
    <property type="match status" value="1"/>
</dbReference>
<accession>A0AAW8AC48</accession>
<evidence type="ECO:0000313" key="2">
    <source>
        <dbReference type="EMBL" id="MDP0968838.1"/>
    </source>
</evidence>
<evidence type="ECO:0000313" key="3">
    <source>
        <dbReference type="Proteomes" id="UP001244490"/>
    </source>
</evidence>
<organism evidence="2 3">
    <name type="scientific">Klebsiella pneumoniae</name>
    <dbReference type="NCBI Taxonomy" id="573"/>
    <lineage>
        <taxon>Bacteria</taxon>
        <taxon>Pseudomonadati</taxon>
        <taxon>Pseudomonadota</taxon>
        <taxon>Gammaproteobacteria</taxon>
        <taxon>Enterobacterales</taxon>
        <taxon>Enterobacteriaceae</taxon>
        <taxon>Klebsiella/Raoultella group</taxon>
        <taxon>Klebsiella</taxon>
        <taxon>Klebsiella pneumoniae complex</taxon>
    </lineage>
</organism>
<dbReference type="Gene3D" id="3.40.50.720">
    <property type="entry name" value="NAD(P)-binding Rossmann-like Domain"/>
    <property type="match status" value="1"/>
</dbReference>
<dbReference type="InterPro" id="IPR011032">
    <property type="entry name" value="GroES-like_sf"/>
</dbReference>
<feature type="domain" description="Enoyl reductase (ER)" evidence="1">
    <location>
        <begin position="2"/>
        <end position="316"/>
    </location>
</feature>
<dbReference type="NCBIfam" id="TIGR02823">
    <property type="entry name" value="oxido_YhdH"/>
    <property type="match status" value="1"/>
</dbReference>
<keyword evidence="2" id="KW-0560">Oxidoreductase</keyword>
<dbReference type="CDD" id="cd08288">
    <property type="entry name" value="MDR_yhdh"/>
    <property type="match status" value="1"/>
</dbReference>
<dbReference type="InterPro" id="IPR020843">
    <property type="entry name" value="ER"/>
</dbReference>
<dbReference type="InterPro" id="IPR014188">
    <property type="entry name" value="Acrylyl-CoA_reductase_AcuI"/>
</dbReference>
<dbReference type="SUPFAM" id="SSF50129">
    <property type="entry name" value="GroES-like"/>
    <property type="match status" value="1"/>
</dbReference>
<dbReference type="SUPFAM" id="SSF51735">
    <property type="entry name" value="NAD(P)-binding Rossmann-fold domains"/>
    <property type="match status" value="1"/>
</dbReference>
<comment type="caution">
    <text evidence="2">The sequence shown here is derived from an EMBL/GenBank/DDBJ whole genome shotgun (WGS) entry which is preliminary data.</text>
</comment>
<dbReference type="RefSeq" id="WP_223174639.1">
    <property type="nucleotide sequence ID" value="NZ_AP019665.1"/>
</dbReference>
<dbReference type="Proteomes" id="UP001244490">
    <property type="component" value="Unassembled WGS sequence"/>
</dbReference>
<proteinExistence type="predicted"/>